<dbReference type="EMBL" id="OENE01000015">
    <property type="protein sequence ID" value="SOU88883.1"/>
    <property type="molecule type" value="Genomic_DNA"/>
</dbReference>
<dbReference type="GO" id="GO:0008236">
    <property type="term" value="F:serine-type peptidase activity"/>
    <property type="evidence" value="ECO:0007669"/>
    <property type="project" value="UniProtKB-KW"/>
</dbReference>
<dbReference type="Gene3D" id="3.90.226.10">
    <property type="entry name" value="2-enoyl-CoA Hydratase, Chain A, domain 1"/>
    <property type="match status" value="1"/>
</dbReference>
<sequence>MKKKFIIPFLAVIVFFSNTIYSNTTSDKNPNKDPEKDRVIVYVLKNILSRYHYVQKELNDEFSEHVYTSFIDGLDPNKRYFTQEDLTEFSQFKYQIDDQLKNTEIHFYKLVYNRFLEKLTAAKNNYRALLAQPFNYKKNEVINVDYEKIPFAKNESELVDYWRKQLKLSILSRIEDADDTQNKKAKKDKKLKLKKFYQLEIEARKEVLKNMNELYERIDELENSDWYSTFLNSVVSGFDPHTTYMSPRIKSRFDQEMSGKLEGIGARLQKKGMYTHIVELISGGPAWKQGELEPEDIILKVAQGDAEPLDIVGMRLDDAIKFIKGKKGTEVRLTVKKKIDGSTKIIPIIRDVVELDETFVKSSIVEKNGQKYGVIDLPRFYIDFNDLSRRDAAKDMEQEIERLKSENVKGIIVDLRDNGGGSLKTAIEIGGLFIKKGPIVQVKYRGEDPLIKNDTDSKIQWNGPLVVMVNEFSASASEIFAAAMQDYKRGVIIGGKQTYGKGTVQNVMPINRFYEKYPSDLGALKMTIQKFYRINGGSTQIEGVYSDISLPTRYSYMKFGERDLDGALPWDKVLQADYNPTNSYSNFNDAVYNSKQRVLENDHFNKINKYAKWLKKNQEERVYSLKYSTFKKESTKKIKEGELFKDIFKFDSNLTFNSPKYEVNLFTKDTVLKEKRVVWHKNLKKDIYLNEALNVLSELKMNRNYTLVKQ</sequence>
<evidence type="ECO:0000256" key="2">
    <source>
        <dbReference type="ARBA" id="ARBA00022670"/>
    </source>
</evidence>
<feature type="signal peptide" evidence="6">
    <location>
        <begin position="1"/>
        <end position="22"/>
    </location>
</feature>
<dbReference type="AlphaFoldDB" id="A0A2I2M8L8"/>
<proteinExistence type="inferred from homology"/>
<dbReference type="Proteomes" id="UP000490060">
    <property type="component" value="Unassembled WGS sequence"/>
</dbReference>
<dbReference type="GO" id="GO:0007165">
    <property type="term" value="P:signal transduction"/>
    <property type="evidence" value="ECO:0007669"/>
    <property type="project" value="TreeGrafter"/>
</dbReference>
<dbReference type="GO" id="GO:0030288">
    <property type="term" value="C:outer membrane-bounded periplasmic space"/>
    <property type="evidence" value="ECO:0007669"/>
    <property type="project" value="TreeGrafter"/>
</dbReference>
<dbReference type="Pfam" id="PF11818">
    <property type="entry name" value="DUF3340"/>
    <property type="match status" value="1"/>
</dbReference>
<dbReference type="CDD" id="cd07560">
    <property type="entry name" value="Peptidase_S41_CPP"/>
    <property type="match status" value="1"/>
</dbReference>
<evidence type="ECO:0000259" key="8">
    <source>
        <dbReference type="SMART" id="SM00245"/>
    </source>
</evidence>
<dbReference type="GO" id="GO:0004175">
    <property type="term" value="F:endopeptidase activity"/>
    <property type="evidence" value="ECO:0007669"/>
    <property type="project" value="TreeGrafter"/>
</dbReference>
<dbReference type="SUPFAM" id="SSF52096">
    <property type="entry name" value="ClpP/crotonase"/>
    <property type="match status" value="1"/>
</dbReference>
<dbReference type="InterPro" id="IPR004447">
    <property type="entry name" value="Peptidase_S41A"/>
</dbReference>
<dbReference type="SMART" id="SM00245">
    <property type="entry name" value="TSPc"/>
    <property type="match status" value="1"/>
</dbReference>
<dbReference type="InterPro" id="IPR005151">
    <property type="entry name" value="Tail-specific_protease"/>
</dbReference>
<dbReference type="InterPro" id="IPR040573">
    <property type="entry name" value="TSP_N"/>
</dbReference>
<evidence type="ECO:0000256" key="4">
    <source>
        <dbReference type="ARBA" id="ARBA00022825"/>
    </source>
</evidence>
<accession>A0A2I2M8L8</accession>
<dbReference type="NCBIfam" id="TIGR00225">
    <property type="entry name" value="prc"/>
    <property type="match status" value="1"/>
</dbReference>
<dbReference type="PANTHER" id="PTHR32060">
    <property type="entry name" value="TAIL-SPECIFIC PROTEASE"/>
    <property type="match status" value="1"/>
</dbReference>
<evidence type="ECO:0000259" key="7">
    <source>
        <dbReference type="SMART" id="SM00228"/>
    </source>
</evidence>
<dbReference type="RefSeq" id="WP_172505383.1">
    <property type="nucleotide sequence ID" value="NZ_OENE01000015.1"/>
</dbReference>
<name>A0A2I2M8L8_9FLAO</name>
<evidence type="ECO:0000256" key="3">
    <source>
        <dbReference type="ARBA" id="ARBA00022801"/>
    </source>
</evidence>
<dbReference type="Pfam" id="PF03572">
    <property type="entry name" value="Peptidase_S41"/>
    <property type="match status" value="1"/>
</dbReference>
<dbReference type="SUPFAM" id="SSF50156">
    <property type="entry name" value="PDZ domain-like"/>
    <property type="match status" value="1"/>
</dbReference>
<keyword evidence="2 5" id="KW-0645">Protease</keyword>
<gene>
    <name evidence="9" type="ORF">TNO010_220328</name>
</gene>
<protein>
    <submittedName>
        <fullName evidence="9">Tail-specific protease</fullName>
    </submittedName>
</protein>
<dbReference type="InterPro" id="IPR001478">
    <property type="entry name" value="PDZ"/>
</dbReference>
<reference evidence="9 10" key="1">
    <citation type="submission" date="2017-11" db="EMBL/GenBank/DDBJ databases">
        <authorList>
            <person name="Duchaud E."/>
        </authorList>
    </citation>
    <scope>NUCLEOTIDE SEQUENCE [LARGE SCALE GENOMIC DNA]</scope>
    <source>
        <strain evidence="9 10">TNO010</strain>
    </source>
</reference>
<dbReference type="InterPro" id="IPR036034">
    <property type="entry name" value="PDZ_sf"/>
</dbReference>
<organism evidence="9 10">
    <name type="scientific">Tenacibaculum finnmarkense genomovar ulcerans</name>
    <dbReference type="NCBI Taxonomy" id="2781388"/>
    <lineage>
        <taxon>Bacteria</taxon>
        <taxon>Pseudomonadati</taxon>
        <taxon>Bacteroidota</taxon>
        <taxon>Flavobacteriia</taxon>
        <taxon>Flavobacteriales</taxon>
        <taxon>Flavobacteriaceae</taxon>
        <taxon>Tenacibaculum</taxon>
        <taxon>Tenacibaculum finnmarkense</taxon>
    </lineage>
</organism>
<keyword evidence="3 5" id="KW-0378">Hydrolase</keyword>
<feature type="chain" id="PRO_5014168481" evidence="6">
    <location>
        <begin position="23"/>
        <end position="710"/>
    </location>
</feature>
<feature type="domain" description="Tail specific protease" evidence="8">
    <location>
        <begin position="341"/>
        <end position="551"/>
    </location>
</feature>
<dbReference type="PANTHER" id="PTHR32060:SF22">
    <property type="entry name" value="CARBOXYL-TERMINAL-PROCESSING PEPTIDASE 3, CHLOROPLASTIC"/>
    <property type="match status" value="1"/>
</dbReference>
<dbReference type="InterPro" id="IPR020992">
    <property type="entry name" value="Tail_Prtase_C"/>
</dbReference>
<dbReference type="SMART" id="SM00228">
    <property type="entry name" value="PDZ"/>
    <property type="match status" value="1"/>
</dbReference>
<evidence type="ECO:0000313" key="10">
    <source>
        <dbReference type="Proteomes" id="UP000490060"/>
    </source>
</evidence>
<feature type="domain" description="PDZ" evidence="7">
    <location>
        <begin position="262"/>
        <end position="339"/>
    </location>
</feature>
<keyword evidence="6" id="KW-0732">Signal</keyword>
<comment type="similarity">
    <text evidence="1 5">Belongs to the peptidase S41A family.</text>
</comment>
<dbReference type="Gene3D" id="2.30.42.10">
    <property type="match status" value="1"/>
</dbReference>
<dbReference type="Pfam" id="PF17804">
    <property type="entry name" value="TSP_NTD"/>
    <property type="match status" value="1"/>
</dbReference>
<dbReference type="CDD" id="cd06782">
    <property type="entry name" value="cpPDZ_CPP-like"/>
    <property type="match status" value="1"/>
</dbReference>
<evidence type="ECO:0000256" key="1">
    <source>
        <dbReference type="ARBA" id="ARBA00009179"/>
    </source>
</evidence>
<evidence type="ECO:0000256" key="5">
    <source>
        <dbReference type="RuleBase" id="RU004404"/>
    </source>
</evidence>
<evidence type="ECO:0000313" key="9">
    <source>
        <dbReference type="EMBL" id="SOU88883.1"/>
    </source>
</evidence>
<dbReference type="InterPro" id="IPR029045">
    <property type="entry name" value="ClpP/crotonase-like_dom_sf"/>
</dbReference>
<evidence type="ECO:0000256" key="6">
    <source>
        <dbReference type="SAM" id="SignalP"/>
    </source>
</evidence>
<dbReference type="GO" id="GO:0006508">
    <property type="term" value="P:proteolysis"/>
    <property type="evidence" value="ECO:0007669"/>
    <property type="project" value="UniProtKB-KW"/>
</dbReference>
<keyword evidence="4 5" id="KW-0720">Serine protease</keyword>
<dbReference type="Pfam" id="PF00595">
    <property type="entry name" value="PDZ"/>
    <property type="match status" value="1"/>
</dbReference>